<dbReference type="RefSeq" id="WP_159822126.1">
    <property type="nucleotide sequence ID" value="NZ_CABWNB010000001.1"/>
</dbReference>
<dbReference type="GeneID" id="93485333"/>
<proteinExistence type="predicted"/>
<protein>
    <recommendedName>
        <fullName evidence="4">DUF2939 domain-containing protein</fullName>
    </recommendedName>
</protein>
<dbReference type="OrthoDB" id="1662944at2"/>
<evidence type="ECO:0008006" key="4">
    <source>
        <dbReference type="Google" id="ProtNLM"/>
    </source>
</evidence>
<accession>A0A841QZS4</accession>
<organism evidence="2 3">
    <name type="scientific">Negativicoccus succinicivorans</name>
    <dbReference type="NCBI Taxonomy" id="620903"/>
    <lineage>
        <taxon>Bacteria</taxon>
        <taxon>Bacillati</taxon>
        <taxon>Bacillota</taxon>
        <taxon>Negativicutes</taxon>
        <taxon>Veillonellales</taxon>
        <taxon>Veillonellaceae</taxon>
        <taxon>Negativicoccus</taxon>
    </lineage>
</organism>
<comment type="caution">
    <text evidence="2">The sequence shown here is derived from an EMBL/GenBank/DDBJ whole genome shotgun (WGS) entry which is preliminary data.</text>
</comment>
<dbReference type="AlphaFoldDB" id="A0A841QZS4"/>
<name>A0A841QZS4_9FIRM</name>
<keyword evidence="3" id="KW-1185">Reference proteome</keyword>
<gene>
    <name evidence="2" type="ORF">HNR45_000048</name>
</gene>
<dbReference type="EMBL" id="JACHHI010000001">
    <property type="protein sequence ID" value="MBB6477026.1"/>
    <property type="molecule type" value="Genomic_DNA"/>
</dbReference>
<evidence type="ECO:0000313" key="2">
    <source>
        <dbReference type="EMBL" id="MBB6477026.1"/>
    </source>
</evidence>
<sequence>MNTSTGQKNRWWYVLLAALILVAGVLLFYYGYYIRTPKYAVMDAADAAREHNLTRFERRVDIDTLVQDGFDDVFRDSANAGTSMPAAIMYAMRPIFIQALSHALRSQVEQKNSAPIISIPLLTNEKDAPPSNYEVTDIQTLTSEDTDAEVLVRLREINRDRYIPLHLSLVKDSTGFWRIKRLQNAAEVYDAYRQISGTTLLPAAPAPAK</sequence>
<evidence type="ECO:0000313" key="3">
    <source>
        <dbReference type="Proteomes" id="UP000591941"/>
    </source>
</evidence>
<evidence type="ECO:0000256" key="1">
    <source>
        <dbReference type="SAM" id="Phobius"/>
    </source>
</evidence>
<keyword evidence="1" id="KW-0812">Transmembrane</keyword>
<keyword evidence="1" id="KW-0472">Membrane</keyword>
<dbReference type="Proteomes" id="UP000591941">
    <property type="component" value="Unassembled WGS sequence"/>
</dbReference>
<reference evidence="2 3" key="1">
    <citation type="submission" date="2020-08" db="EMBL/GenBank/DDBJ databases">
        <title>Genomic Encyclopedia of Type Strains, Phase IV (KMG-IV): sequencing the most valuable type-strain genomes for metagenomic binning, comparative biology and taxonomic classification.</title>
        <authorList>
            <person name="Goeker M."/>
        </authorList>
    </citation>
    <scope>NUCLEOTIDE SEQUENCE [LARGE SCALE GENOMIC DNA]</scope>
    <source>
        <strain evidence="2 3">DSM 21255</strain>
    </source>
</reference>
<keyword evidence="1" id="KW-1133">Transmembrane helix</keyword>
<feature type="transmembrane region" description="Helical" evidence="1">
    <location>
        <begin position="12"/>
        <end position="32"/>
    </location>
</feature>